<keyword evidence="3" id="KW-1185">Reference proteome</keyword>
<sequence length="81" mass="9596">MLYVVLIVLLGVMVPITQEVTAHFRKMQQIKASMLKDELELEKLKYENYLVETEKLRLTLQEAQRKNHLLEDPVLRDMKAK</sequence>
<evidence type="ECO:0000313" key="2">
    <source>
        <dbReference type="EMBL" id="QPC48198.1"/>
    </source>
</evidence>
<dbReference type="KEGG" id="mcui:G8O30_15295"/>
<dbReference type="AlphaFoldDB" id="A0A7S8CDX4"/>
<feature type="coiled-coil region" evidence="1">
    <location>
        <begin position="36"/>
        <end position="66"/>
    </location>
</feature>
<gene>
    <name evidence="2" type="ORF">G8O30_15295</name>
</gene>
<reference evidence="2 3" key="1">
    <citation type="submission" date="2019-07" db="EMBL/GenBank/DDBJ databases">
        <title>Genome sequence of 2 isolates from Red Sea Mangroves.</title>
        <authorList>
            <person name="Sefrji F."/>
            <person name="Michoud G."/>
            <person name="Merlino G."/>
            <person name="Daffonchio D."/>
        </authorList>
    </citation>
    <scope>NUCLEOTIDE SEQUENCE [LARGE SCALE GENOMIC DNA]</scope>
    <source>
        <strain evidence="2 3">R1DC41</strain>
    </source>
</reference>
<dbReference type="Proteomes" id="UP000593626">
    <property type="component" value="Chromosome"/>
</dbReference>
<keyword evidence="1" id="KW-0175">Coiled coil</keyword>
<organism evidence="2 3">
    <name type="scientific">Mangrovibacillus cuniculi</name>
    <dbReference type="NCBI Taxonomy" id="2593652"/>
    <lineage>
        <taxon>Bacteria</taxon>
        <taxon>Bacillati</taxon>
        <taxon>Bacillota</taxon>
        <taxon>Bacilli</taxon>
        <taxon>Bacillales</taxon>
        <taxon>Bacillaceae</taxon>
        <taxon>Mangrovibacillus</taxon>
    </lineage>
</organism>
<evidence type="ECO:0000256" key="1">
    <source>
        <dbReference type="SAM" id="Coils"/>
    </source>
</evidence>
<proteinExistence type="predicted"/>
<protein>
    <submittedName>
        <fullName evidence="2">Uncharacterized protein</fullName>
    </submittedName>
</protein>
<dbReference type="EMBL" id="CP049742">
    <property type="protein sequence ID" value="QPC48198.1"/>
    <property type="molecule type" value="Genomic_DNA"/>
</dbReference>
<dbReference type="RefSeq" id="WP_239672883.1">
    <property type="nucleotide sequence ID" value="NZ_CP049742.1"/>
</dbReference>
<accession>A0A7S8CDX4</accession>
<name>A0A7S8CDX4_9BACI</name>
<evidence type="ECO:0000313" key="3">
    <source>
        <dbReference type="Proteomes" id="UP000593626"/>
    </source>
</evidence>